<dbReference type="Gene3D" id="2.120.10.10">
    <property type="match status" value="1"/>
</dbReference>
<accession>A0ABZ0Y1B4</accession>
<dbReference type="PANTHER" id="PTHR43752:SF2">
    <property type="entry name" value="BNR_ASP-BOX REPEAT FAMILY PROTEIN"/>
    <property type="match status" value="1"/>
</dbReference>
<dbReference type="CDD" id="cd15482">
    <property type="entry name" value="Sialidase_non-viral"/>
    <property type="match status" value="1"/>
</dbReference>
<dbReference type="Proteomes" id="UP001326110">
    <property type="component" value="Chromosome"/>
</dbReference>
<feature type="domain" description="Sialidase" evidence="1">
    <location>
        <begin position="98"/>
        <end position="377"/>
    </location>
</feature>
<proteinExistence type="predicted"/>
<evidence type="ECO:0000313" key="2">
    <source>
        <dbReference type="EMBL" id="WQH05819.1"/>
    </source>
</evidence>
<evidence type="ECO:0000313" key="3">
    <source>
        <dbReference type="Proteomes" id="UP001326110"/>
    </source>
</evidence>
<sequence>MGALPLPLNSAAQQELPVRQPRHTRLLALLCIAAALVATGAETWRWSRSALHRERPTLPVHTGAPITGVTELSHSILPMPAGVPSAHASSLATLPGGGLVAFWWAGSRESGPDVKVYASRWADGKWSRYWEVASRDSLGKALGYGVRRIGNPVAWTALDGSLHLYVVATGLGGWAAARLVQMQSHDQGATFTVKRVLPMSPLFNTSTLVRSAPLALADGSWWLPAYFEIGYKYPMLISFNSQGEPQRVTRIGTRTQSLQPSLVSMSPTEVRAWMRDDGKSRRVQQAVSRDGGQTWNDVEATALFNDSTALAVLRLSNGSLLMLHNREDIDGSARSALTLSLSTDARTWRPLLDIVDGGAGDEFSYPAMSQVGDELHISYTYQRRAIAHHQFKINLQEETK</sequence>
<dbReference type="InterPro" id="IPR036278">
    <property type="entry name" value="Sialidase_sf"/>
</dbReference>
<dbReference type="EMBL" id="CP140152">
    <property type="protein sequence ID" value="WQH05819.1"/>
    <property type="molecule type" value="Genomic_DNA"/>
</dbReference>
<keyword evidence="3" id="KW-1185">Reference proteome</keyword>
<dbReference type="InterPro" id="IPR011040">
    <property type="entry name" value="Sialidase"/>
</dbReference>
<name>A0ABZ0Y1B4_9BURK</name>
<dbReference type="RefSeq" id="WP_154819963.1">
    <property type="nucleotide sequence ID" value="NZ_CP140152.1"/>
</dbReference>
<dbReference type="GeneID" id="43164371"/>
<evidence type="ECO:0000259" key="1">
    <source>
        <dbReference type="Pfam" id="PF13088"/>
    </source>
</evidence>
<dbReference type="SUPFAM" id="SSF50939">
    <property type="entry name" value="Sialidases"/>
    <property type="match status" value="1"/>
</dbReference>
<organism evidence="2 3">
    <name type="scientific">Duganella zoogloeoides</name>
    <dbReference type="NCBI Taxonomy" id="75659"/>
    <lineage>
        <taxon>Bacteria</taxon>
        <taxon>Pseudomonadati</taxon>
        <taxon>Pseudomonadota</taxon>
        <taxon>Betaproteobacteria</taxon>
        <taxon>Burkholderiales</taxon>
        <taxon>Oxalobacteraceae</taxon>
        <taxon>Telluria group</taxon>
        <taxon>Duganella</taxon>
    </lineage>
</organism>
<dbReference type="PANTHER" id="PTHR43752">
    <property type="entry name" value="BNR/ASP-BOX REPEAT FAMILY PROTEIN"/>
    <property type="match status" value="1"/>
</dbReference>
<reference evidence="2 3" key="1">
    <citation type="submission" date="2023-11" db="EMBL/GenBank/DDBJ databases">
        <title>MicrobeMod: A computational toolkit for identifying prokaryotic methylation and restriction-modification with nanopore sequencing.</title>
        <authorList>
            <person name="Crits-Christoph A."/>
            <person name="Kang S.C."/>
            <person name="Lee H."/>
            <person name="Ostrov N."/>
        </authorList>
    </citation>
    <scope>NUCLEOTIDE SEQUENCE [LARGE SCALE GENOMIC DNA]</scope>
    <source>
        <strain evidence="2 3">ATCC 25935</strain>
    </source>
</reference>
<protein>
    <submittedName>
        <fullName evidence="2">Sialidase family protein</fullName>
    </submittedName>
</protein>
<dbReference type="Pfam" id="PF13088">
    <property type="entry name" value="BNR_2"/>
    <property type="match status" value="1"/>
</dbReference>
<gene>
    <name evidence="2" type="ORF">SR858_05630</name>
</gene>